<reference evidence="1 2" key="1">
    <citation type="submission" date="2020-07" db="EMBL/GenBank/DDBJ databases">
        <title>Sequencing the genomes of 1000 actinobacteria strains.</title>
        <authorList>
            <person name="Klenk H.-P."/>
        </authorList>
    </citation>
    <scope>NUCLEOTIDE SEQUENCE [LARGE SCALE GENOMIC DNA]</scope>
    <source>
        <strain evidence="1 2">DSM 44442</strain>
    </source>
</reference>
<evidence type="ECO:0000313" key="2">
    <source>
        <dbReference type="Proteomes" id="UP000572051"/>
    </source>
</evidence>
<dbReference type="Proteomes" id="UP000572051">
    <property type="component" value="Unassembled WGS sequence"/>
</dbReference>
<evidence type="ECO:0000313" key="1">
    <source>
        <dbReference type="EMBL" id="NYJ32886.1"/>
    </source>
</evidence>
<dbReference type="RefSeq" id="WP_179820864.1">
    <property type="nucleotide sequence ID" value="NZ_JACCFS010000001.1"/>
</dbReference>
<proteinExistence type="predicted"/>
<keyword evidence="2" id="KW-1185">Reference proteome</keyword>
<protein>
    <submittedName>
        <fullName evidence="1">Uncharacterized protein</fullName>
    </submittedName>
</protein>
<organism evidence="1 2">
    <name type="scientific">Nocardiopsis aegyptia</name>
    <dbReference type="NCBI Taxonomy" id="220378"/>
    <lineage>
        <taxon>Bacteria</taxon>
        <taxon>Bacillati</taxon>
        <taxon>Actinomycetota</taxon>
        <taxon>Actinomycetes</taxon>
        <taxon>Streptosporangiales</taxon>
        <taxon>Nocardiopsidaceae</taxon>
        <taxon>Nocardiopsis</taxon>
    </lineage>
</organism>
<dbReference type="EMBL" id="JACCFS010000001">
    <property type="protein sequence ID" value="NYJ32886.1"/>
    <property type="molecule type" value="Genomic_DNA"/>
</dbReference>
<name>A0A7Z0EJR2_9ACTN</name>
<gene>
    <name evidence="1" type="ORF">HNR10_000767</name>
</gene>
<dbReference type="AlphaFoldDB" id="A0A7Z0EJR2"/>
<comment type="caution">
    <text evidence="1">The sequence shown here is derived from an EMBL/GenBank/DDBJ whole genome shotgun (WGS) entry which is preliminary data.</text>
</comment>
<sequence length="77" mass="8744">MIISRVDHTCYAYPSQWDAWTTTGRYLYLRFRHGHGTVEDEGENLLAEFDTQDGAGAIDLPEFARRAGLILSPDLEL</sequence>
<accession>A0A7Z0EJR2</accession>